<evidence type="ECO:0000313" key="2">
    <source>
        <dbReference type="EMBL" id="GMM58176.1"/>
    </source>
</evidence>
<proteinExistence type="predicted"/>
<dbReference type="AlphaFoldDB" id="A0AAV5S411"/>
<protein>
    <submittedName>
        <fullName evidence="2">Copper chaperone</fullName>
    </submittedName>
</protein>
<dbReference type="InterPro" id="IPR036423">
    <property type="entry name" value="SOD-like_Cu/Zn_dom_sf"/>
</dbReference>
<gene>
    <name evidence="2" type="ORF">DAKH74_047920</name>
</gene>
<organism evidence="2 3">
    <name type="scientific">Maudiozyma humilis</name>
    <name type="common">Sour dough yeast</name>
    <name type="synonym">Kazachstania humilis</name>
    <dbReference type="NCBI Taxonomy" id="51915"/>
    <lineage>
        <taxon>Eukaryota</taxon>
        <taxon>Fungi</taxon>
        <taxon>Dikarya</taxon>
        <taxon>Ascomycota</taxon>
        <taxon>Saccharomycotina</taxon>
        <taxon>Saccharomycetes</taxon>
        <taxon>Saccharomycetales</taxon>
        <taxon>Saccharomycetaceae</taxon>
        <taxon>Maudiozyma</taxon>
    </lineage>
</organism>
<dbReference type="GO" id="GO:0046872">
    <property type="term" value="F:metal ion binding"/>
    <property type="evidence" value="ECO:0007669"/>
    <property type="project" value="InterPro"/>
</dbReference>
<evidence type="ECO:0000256" key="1">
    <source>
        <dbReference type="ARBA" id="ARBA00023157"/>
    </source>
</evidence>
<keyword evidence="3" id="KW-1185">Reference proteome</keyword>
<name>A0AAV5S411_MAUHU</name>
<dbReference type="EMBL" id="BTGD01000020">
    <property type="protein sequence ID" value="GMM58176.1"/>
    <property type="molecule type" value="Genomic_DNA"/>
</dbReference>
<dbReference type="Proteomes" id="UP001377567">
    <property type="component" value="Unassembled WGS sequence"/>
</dbReference>
<sequence>MSDVFEATYAIHSKDAISQQLVESCLPLASIAKLEVEADRKLVGVTSGIAPSDIIAAFQKHGMDAILRGSGKPNSSAVAILEDFKGETMREGLVDGLARIVQVGEHRTMFDITINGPGLPAGDYTVSVNENGDISRGIASTGKELYTFPETLKCVAQDNDAKGHAFWAAPLQAWEVIGRSFVLKQVGGEGQTIGGVIARSAGAWQNDKQVCACTGKTVWQERVDAKNKNIN</sequence>
<accession>A0AAV5S411</accession>
<reference evidence="2 3" key="1">
    <citation type="journal article" date="2023" name="Elife">
        <title>Identification of key yeast species and microbe-microbe interactions impacting larval growth of Drosophila in the wild.</title>
        <authorList>
            <person name="Mure A."/>
            <person name="Sugiura Y."/>
            <person name="Maeda R."/>
            <person name="Honda K."/>
            <person name="Sakurai N."/>
            <person name="Takahashi Y."/>
            <person name="Watada M."/>
            <person name="Katoh T."/>
            <person name="Gotoh A."/>
            <person name="Gotoh Y."/>
            <person name="Taniguchi I."/>
            <person name="Nakamura K."/>
            <person name="Hayashi T."/>
            <person name="Katayama T."/>
            <person name="Uemura T."/>
            <person name="Hattori Y."/>
        </authorList>
    </citation>
    <scope>NUCLEOTIDE SEQUENCE [LARGE SCALE GENOMIC DNA]</scope>
    <source>
        <strain evidence="2 3">KH-74</strain>
    </source>
</reference>
<dbReference type="SUPFAM" id="SSF49329">
    <property type="entry name" value="Cu,Zn superoxide dismutase-like"/>
    <property type="match status" value="1"/>
</dbReference>
<evidence type="ECO:0000313" key="3">
    <source>
        <dbReference type="Proteomes" id="UP001377567"/>
    </source>
</evidence>
<keyword evidence="1" id="KW-1015">Disulfide bond</keyword>
<dbReference type="GO" id="GO:0006801">
    <property type="term" value="P:superoxide metabolic process"/>
    <property type="evidence" value="ECO:0007669"/>
    <property type="project" value="InterPro"/>
</dbReference>
<dbReference type="Gene3D" id="2.60.40.200">
    <property type="entry name" value="Superoxide dismutase, copper/zinc binding domain"/>
    <property type="match status" value="1"/>
</dbReference>
<comment type="caution">
    <text evidence="2">The sequence shown here is derived from an EMBL/GenBank/DDBJ whole genome shotgun (WGS) entry which is preliminary data.</text>
</comment>